<feature type="compositionally biased region" description="Low complexity" evidence="1">
    <location>
        <begin position="152"/>
        <end position="162"/>
    </location>
</feature>
<name>A0AAV8UP12_9RHOD</name>
<evidence type="ECO:0000313" key="2">
    <source>
        <dbReference type="EMBL" id="KAJ8902828.1"/>
    </source>
</evidence>
<accession>A0AAV8UP12</accession>
<feature type="region of interest" description="Disordered" evidence="1">
    <location>
        <begin position="148"/>
        <end position="187"/>
    </location>
</feature>
<dbReference type="Proteomes" id="UP001157974">
    <property type="component" value="Unassembled WGS sequence"/>
</dbReference>
<organism evidence="2 3">
    <name type="scientific">Rhodosorus marinus</name>
    <dbReference type="NCBI Taxonomy" id="101924"/>
    <lineage>
        <taxon>Eukaryota</taxon>
        <taxon>Rhodophyta</taxon>
        <taxon>Stylonematophyceae</taxon>
        <taxon>Stylonematales</taxon>
        <taxon>Stylonemataceae</taxon>
        <taxon>Rhodosorus</taxon>
    </lineage>
</organism>
<gene>
    <name evidence="2" type="ORF">NDN08_006148</name>
</gene>
<proteinExistence type="predicted"/>
<keyword evidence="3" id="KW-1185">Reference proteome</keyword>
<protein>
    <submittedName>
        <fullName evidence="2">Uncharacterized protein</fullName>
    </submittedName>
</protein>
<comment type="caution">
    <text evidence="2">The sequence shown here is derived from an EMBL/GenBank/DDBJ whole genome shotgun (WGS) entry which is preliminary data.</text>
</comment>
<dbReference type="EMBL" id="JAMWBK010000008">
    <property type="protein sequence ID" value="KAJ8902828.1"/>
    <property type="molecule type" value="Genomic_DNA"/>
</dbReference>
<reference evidence="2 3" key="1">
    <citation type="journal article" date="2023" name="Nat. Commun.">
        <title>Origin of minicircular mitochondrial genomes in red algae.</title>
        <authorList>
            <person name="Lee Y."/>
            <person name="Cho C.H."/>
            <person name="Lee Y.M."/>
            <person name="Park S.I."/>
            <person name="Yang J.H."/>
            <person name="West J.A."/>
            <person name="Bhattacharya D."/>
            <person name="Yoon H.S."/>
        </authorList>
    </citation>
    <scope>NUCLEOTIDE SEQUENCE [LARGE SCALE GENOMIC DNA]</scope>
    <source>
        <strain evidence="2 3">CCMP1338</strain>
        <tissue evidence="2">Whole cell</tissue>
    </source>
</reference>
<evidence type="ECO:0000256" key="1">
    <source>
        <dbReference type="SAM" id="MobiDB-lite"/>
    </source>
</evidence>
<feature type="compositionally biased region" description="Acidic residues" evidence="1">
    <location>
        <begin position="170"/>
        <end position="187"/>
    </location>
</feature>
<evidence type="ECO:0000313" key="3">
    <source>
        <dbReference type="Proteomes" id="UP001157974"/>
    </source>
</evidence>
<dbReference type="AlphaFoldDB" id="A0AAV8UP12"/>
<sequence>MAFVGIAGFKSTRAGKPATRSRPVVKDQIRDALQNMDSPEASAWRDFQASVEAERKEMLENNRNSILVRQQIWNDGVSEKELLTFAGQLKNVYAKKHGMKGYDVFTPTGGVATDLPGVGATGVGAMDFYTENTATLVGLKSLVPSLPKEEAAAPVAATPASELEQPSFEVVDDEEEEVEEMDALPYA</sequence>